<comment type="catalytic activity">
    <reaction evidence="1">
        <text>ATP + protein L-histidine = ADP + protein N-phospho-L-histidine.</text>
        <dbReference type="EC" id="2.7.13.3"/>
    </reaction>
</comment>
<dbReference type="EMBL" id="CAMTCP010000299">
    <property type="protein sequence ID" value="CAI3697699.1"/>
    <property type="molecule type" value="Genomic_DNA"/>
</dbReference>
<dbReference type="InterPro" id="IPR003661">
    <property type="entry name" value="HisK_dim/P_dom"/>
</dbReference>
<evidence type="ECO:0000313" key="14">
    <source>
        <dbReference type="EMBL" id="CAG9701650.1"/>
    </source>
</evidence>
<feature type="domain" description="HAMP" evidence="13">
    <location>
        <begin position="185"/>
        <end position="237"/>
    </location>
</feature>
<accession>A0AA86MQ47</accession>
<dbReference type="Gene3D" id="6.10.340.10">
    <property type="match status" value="1"/>
</dbReference>
<dbReference type="Gene3D" id="1.10.287.130">
    <property type="match status" value="1"/>
</dbReference>
<dbReference type="InterPro" id="IPR003594">
    <property type="entry name" value="HATPase_dom"/>
</dbReference>
<dbReference type="InterPro" id="IPR036097">
    <property type="entry name" value="HisK_dim/P_sf"/>
</dbReference>
<reference evidence="15" key="2">
    <citation type="submission" date="2022-10" db="EMBL/GenBank/DDBJ databases">
        <authorList>
            <person name="Aires J."/>
            <person name="Mesa V."/>
        </authorList>
    </citation>
    <scope>NUCLEOTIDE SEQUENCE</scope>
    <source>
        <strain evidence="15">Clostridium neonatale JD116</strain>
    </source>
</reference>
<dbReference type="GO" id="GO:0000155">
    <property type="term" value="F:phosphorelay sensor kinase activity"/>
    <property type="evidence" value="ECO:0007669"/>
    <property type="project" value="InterPro"/>
</dbReference>
<keyword evidence="10 11" id="KW-0472">Membrane</keyword>
<gene>
    <name evidence="15" type="ORF">CNEO2_960001</name>
    <name evidence="14" type="ORF">CNEO_10175</name>
</gene>
<dbReference type="Pfam" id="PF02518">
    <property type="entry name" value="HATPase_c"/>
    <property type="match status" value="1"/>
</dbReference>
<dbReference type="Proteomes" id="UP000789738">
    <property type="component" value="Unassembled WGS sequence"/>
</dbReference>
<dbReference type="PROSITE" id="PS50885">
    <property type="entry name" value="HAMP"/>
    <property type="match status" value="1"/>
</dbReference>
<keyword evidence="4" id="KW-0597">Phosphoprotein</keyword>
<dbReference type="EMBL" id="CAKJVE010000001">
    <property type="protein sequence ID" value="CAG9701650.1"/>
    <property type="molecule type" value="Genomic_DNA"/>
</dbReference>
<proteinExistence type="predicted"/>
<evidence type="ECO:0000256" key="3">
    <source>
        <dbReference type="ARBA" id="ARBA00012438"/>
    </source>
</evidence>
<keyword evidence="9" id="KW-0902">Two-component regulatory system</keyword>
<evidence type="ECO:0000259" key="13">
    <source>
        <dbReference type="PROSITE" id="PS50885"/>
    </source>
</evidence>
<evidence type="ECO:0000256" key="11">
    <source>
        <dbReference type="SAM" id="Phobius"/>
    </source>
</evidence>
<evidence type="ECO:0000259" key="12">
    <source>
        <dbReference type="PROSITE" id="PS50109"/>
    </source>
</evidence>
<evidence type="ECO:0000256" key="2">
    <source>
        <dbReference type="ARBA" id="ARBA00004141"/>
    </source>
</evidence>
<keyword evidence="5 14" id="KW-0808">Transferase</keyword>
<evidence type="ECO:0000256" key="7">
    <source>
        <dbReference type="ARBA" id="ARBA00022777"/>
    </source>
</evidence>
<dbReference type="EC" id="2.7.13.3" evidence="3"/>
<evidence type="ECO:0000256" key="5">
    <source>
        <dbReference type="ARBA" id="ARBA00022679"/>
    </source>
</evidence>
<dbReference type="AlphaFoldDB" id="A0AA86MQ47"/>
<protein>
    <recommendedName>
        <fullName evidence="3">histidine kinase</fullName>
        <ecNumber evidence="3">2.7.13.3</ecNumber>
    </recommendedName>
</protein>
<dbReference type="InterPro" id="IPR003660">
    <property type="entry name" value="HAMP_dom"/>
</dbReference>
<keyword evidence="6 11" id="KW-0812">Transmembrane</keyword>
<dbReference type="CDD" id="cd00082">
    <property type="entry name" value="HisKA"/>
    <property type="match status" value="1"/>
</dbReference>
<dbReference type="SUPFAM" id="SSF47384">
    <property type="entry name" value="Homodimeric domain of signal transducing histidine kinase"/>
    <property type="match status" value="1"/>
</dbReference>
<dbReference type="InterPro" id="IPR005467">
    <property type="entry name" value="His_kinase_dom"/>
</dbReference>
<evidence type="ECO:0000313" key="16">
    <source>
        <dbReference type="Proteomes" id="UP000789738"/>
    </source>
</evidence>
<feature type="domain" description="Histidine kinase" evidence="12">
    <location>
        <begin position="252"/>
        <end position="467"/>
    </location>
</feature>
<evidence type="ECO:0000256" key="4">
    <source>
        <dbReference type="ARBA" id="ARBA00022553"/>
    </source>
</evidence>
<comment type="subcellular location">
    <subcellularLocation>
        <location evidence="2">Membrane</location>
        <topology evidence="2">Multi-pass membrane protein</topology>
    </subcellularLocation>
</comment>
<dbReference type="PANTHER" id="PTHR45528">
    <property type="entry name" value="SENSOR HISTIDINE KINASE CPXA"/>
    <property type="match status" value="1"/>
</dbReference>
<feature type="transmembrane region" description="Helical" evidence="11">
    <location>
        <begin position="158"/>
        <end position="179"/>
    </location>
</feature>
<dbReference type="PANTHER" id="PTHR45528:SF8">
    <property type="entry name" value="HISTIDINE KINASE"/>
    <property type="match status" value="1"/>
</dbReference>
<dbReference type="Proteomes" id="UP001189143">
    <property type="component" value="Unassembled WGS sequence"/>
</dbReference>
<dbReference type="Pfam" id="PF00512">
    <property type="entry name" value="HisKA"/>
    <property type="match status" value="1"/>
</dbReference>
<evidence type="ECO:0000256" key="6">
    <source>
        <dbReference type="ARBA" id="ARBA00022692"/>
    </source>
</evidence>
<evidence type="ECO:0000256" key="9">
    <source>
        <dbReference type="ARBA" id="ARBA00023012"/>
    </source>
</evidence>
<dbReference type="SMART" id="SM00387">
    <property type="entry name" value="HATPase_c"/>
    <property type="match status" value="1"/>
</dbReference>
<evidence type="ECO:0000256" key="10">
    <source>
        <dbReference type="ARBA" id="ARBA00023136"/>
    </source>
</evidence>
<dbReference type="InterPro" id="IPR036890">
    <property type="entry name" value="HATPase_C_sf"/>
</dbReference>
<evidence type="ECO:0000256" key="8">
    <source>
        <dbReference type="ARBA" id="ARBA00022989"/>
    </source>
</evidence>
<dbReference type="PROSITE" id="PS50109">
    <property type="entry name" value="HIS_KIN"/>
    <property type="match status" value="1"/>
</dbReference>
<dbReference type="RefSeq" id="WP_210888859.1">
    <property type="nucleotide sequence ID" value="NZ_CAKJVE010000001.1"/>
</dbReference>
<reference evidence="14" key="1">
    <citation type="submission" date="2021-10" db="EMBL/GenBank/DDBJ databases">
        <authorList>
            <person name="Mesa V."/>
        </authorList>
    </citation>
    <scope>NUCLEOTIDE SEQUENCE</scope>
    <source>
        <strain evidence="14">CC3_PB</strain>
    </source>
</reference>
<feature type="transmembrane region" description="Helical" evidence="11">
    <location>
        <begin position="12"/>
        <end position="39"/>
    </location>
</feature>
<name>A0AA86MQ47_9CLOT</name>
<evidence type="ECO:0000313" key="15">
    <source>
        <dbReference type="EMBL" id="CAI3697699.1"/>
    </source>
</evidence>
<dbReference type="Gene3D" id="3.30.565.10">
    <property type="entry name" value="Histidine kinase-like ATPase, C-terminal domain"/>
    <property type="match status" value="1"/>
</dbReference>
<evidence type="ECO:0000256" key="1">
    <source>
        <dbReference type="ARBA" id="ARBA00000085"/>
    </source>
</evidence>
<dbReference type="GO" id="GO:0005886">
    <property type="term" value="C:plasma membrane"/>
    <property type="evidence" value="ECO:0007669"/>
    <property type="project" value="TreeGrafter"/>
</dbReference>
<dbReference type="SUPFAM" id="SSF55874">
    <property type="entry name" value="ATPase domain of HSP90 chaperone/DNA topoisomerase II/histidine kinase"/>
    <property type="match status" value="1"/>
</dbReference>
<keyword evidence="7 14" id="KW-0418">Kinase</keyword>
<keyword evidence="8 11" id="KW-1133">Transmembrane helix</keyword>
<organism evidence="14 16">
    <name type="scientific">Clostridium neonatale</name>
    <dbReference type="NCBI Taxonomy" id="137838"/>
    <lineage>
        <taxon>Bacteria</taxon>
        <taxon>Bacillati</taxon>
        <taxon>Bacillota</taxon>
        <taxon>Clostridia</taxon>
        <taxon>Eubacteriales</taxon>
        <taxon>Clostridiaceae</taxon>
        <taxon>Clostridium</taxon>
    </lineage>
</organism>
<comment type="caution">
    <text evidence="14">The sequence shown here is derived from an EMBL/GenBank/DDBJ whole genome shotgun (WGS) entry which is preliminary data.</text>
</comment>
<dbReference type="SMART" id="SM00388">
    <property type="entry name" value="HisKA"/>
    <property type="match status" value="1"/>
</dbReference>
<sequence>MQVNRTIKSDFYLLVIKIFLYTFISTIIAYGFLLIFISYSSNYSKTTDYYEKYLNTIEDEIMNNTESILEGNLIHLSEYSNKIKGEVVDINGNHLFGDVGIIDSKVDILKYLKFNSVKDGYVYRGVPLIKDDSIQYIYVLKAPFGYAVNNIKDNPAAALGYCILLSSPIIFFIAYLFLYTSKLYKSIKKNISVFLEASNKISNGDFSFKIDGLKGKEFLTIQDSFNIMVCELKKNIEGLSRIENERQMMISSIAHDIRTPITVISGEIELVSELKDVEGFSISNSMMIIKKNCDKMINLTDNLSLIYKVENLNFLFRVQRVDLDKFLREKRIEVLRLINKKNLVIKFCVNLNKQYYILDESMLNRVVDNILLNSIRFTDSGSITLNVFEEEGSDKIYFKCIDTGRGFKDLNTNKMFDAFYQSNSYKKHFGLGLYIAKKIVLNYNGEIKAYNNEYNGATVEFYIRELKE</sequence>
<dbReference type="InterPro" id="IPR050398">
    <property type="entry name" value="HssS/ArlS-like"/>
</dbReference>